<dbReference type="PROSITE" id="PS00668">
    <property type="entry name" value="COMPLEX1_ND1_2"/>
    <property type="match status" value="1"/>
</dbReference>
<evidence type="ECO:0000256" key="6">
    <source>
        <dbReference type="RuleBase" id="RU000471"/>
    </source>
</evidence>
<dbReference type="EMBL" id="JAASRN010000002">
    <property type="protein sequence ID" value="NIK73919.1"/>
    <property type="molecule type" value="Genomic_DNA"/>
</dbReference>
<protein>
    <recommendedName>
        <fullName evidence="5">NADH-quinone oxidoreductase subunit H</fullName>
        <ecNumber evidence="5">7.1.1.-</ecNumber>
    </recommendedName>
    <alternativeName>
        <fullName evidence="5">NADH dehydrogenase I subunit H</fullName>
    </alternativeName>
    <alternativeName>
        <fullName evidence="5">NDH-1 subunit H</fullName>
    </alternativeName>
</protein>
<name>A0A846MR35_9BACT</name>
<dbReference type="PANTHER" id="PTHR11432:SF3">
    <property type="entry name" value="NADH-UBIQUINONE OXIDOREDUCTASE CHAIN 1"/>
    <property type="match status" value="1"/>
</dbReference>
<keyword evidence="5" id="KW-1278">Translocase</keyword>
<keyword evidence="8" id="KW-1185">Reference proteome</keyword>
<dbReference type="InterPro" id="IPR018086">
    <property type="entry name" value="NADH_UbQ_OxRdtase_su1_CS"/>
</dbReference>
<comment type="function">
    <text evidence="5">NDH-1 shuttles electrons from NADH, via FMN and iron-sulfur (Fe-S) centers, to quinones in the respiratory chain. The immediate electron acceptor for the enzyme in this species is believed to be ubiquinone. Couples the redox reaction to proton translocation (for every two electrons transferred, four hydrogen ions are translocated across the cytoplasmic membrane), and thus conserves the redox energy in a proton gradient. This subunit may bind ubiquinone.</text>
</comment>
<keyword evidence="5" id="KW-1003">Cell membrane</keyword>
<proteinExistence type="inferred from homology"/>
<accession>A0A846MR35</accession>
<dbReference type="Proteomes" id="UP000537126">
    <property type="component" value="Unassembled WGS sequence"/>
</dbReference>
<feature type="transmembrane region" description="Helical" evidence="5">
    <location>
        <begin position="105"/>
        <end position="125"/>
    </location>
</feature>
<comment type="catalytic activity">
    <reaction evidence="5">
        <text>a quinone + NADH + 5 H(+)(in) = a quinol + NAD(+) + 4 H(+)(out)</text>
        <dbReference type="Rhea" id="RHEA:57888"/>
        <dbReference type="ChEBI" id="CHEBI:15378"/>
        <dbReference type="ChEBI" id="CHEBI:24646"/>
        <dbReference type="ChEBI" id="CHEBI:57540"/>
        <dbReference type="ChEBI" id="CHEBI:57945"/>
        <dbReference type="ChEBI" id="CHEBI:132124"/>
    </reaction>
</comment>
<dbReference type="AlphaFoldDB" id="A0A846MR35"/>
<evidence type="ECO:0000256" key="5">
    <source>
        <dbReference type="HAMAP-Rule" id="MF_01350"/>
    </source>
</evidence>
<organism evidence="7 8">
    <name type="scientific">Thermonema lapsum</name>
    <dbReference type="NCBI Taxonomy" id="28195"/>
    <lineage>
        <taxon>Bacteria</taxon>
        <taxon>Pseudomonadati</taxon>
        <taxon>Bacteroidota</taxon>
        <taxon>Cytophagia</taxon>
        <taxon>Cytophagales</taxon>
        <taxon>Thermonemataceae</taxon>
        <taxon>Thermonema</taxon>
    </lineage>
</organism>
<feature type="transmembrane region" description="Helical" evidence="5">
    <location>
        <begin position="338"/>
        <end position="359"/>
    </location>
</feature>
<keyword evidence="5" id="KW-0874">Quinone</keyword>
<dbReference type="EC" id="7.1.1.-" evidence="5"/>
<comment type="subcellular location">
    <subcellularLocation>
        <location evidence="5 6">Cell membrane</location>
        <topology evidence="5 6">Multi-pass membrane protein</topology>
    </subcellularLocation>
    <subcellularLocation>
        <location evidence="1">Membrane</location>
        <topology evidence="1">Multi-pass membrane protein</topology>
    </subcellularLocation>
</comment>
<dbReference type="InterPro" id="IPR001694">
    <property type="entry name" value="NADH_UbQ_OxRdtase_su1/FPO"/>
</dbReference>
<feature type="transmembrane region" description="Helical" evidence="5">
    <location>
        <begin position="294"/>
        <end position="318"/>
    </location>
</feature>
<feature type="transmembrane region" description="Helical" evidence="5">
    <location>
        <begin position="70"/>
        <end position="93"/>
    </location>
</feature>
<dbReference type="GO" id="GO:0048038">
    <property type="term" value="F:quinone binding"/>
    <property type="evidence" value="ECO:0007669"/>
    <property type="project" value="UniProtKB-KW"/>
</dbReference>
<dbReference type="Pfam" id="PF00146">
    <property type="entry name" value="NADHdh"/>
    <property type="match status" value="1"/>
</dbReference>
<keyword evidence="4 5" id="KW-0472">Membrane</keyword>
<evidence type="ECO:0000313" key="8">
    <source>
        <dbReference type="Proteomes" id="UP000537126"/>
    </source>
</evidence>
<feature type="transmembrane region" description="Helical" evidence="5">
    <location>
        <begin position="6"/>
        <end position="24"/>
    </location>
</feature>
<keyword evidence="3 5" id="KW-1133">Transmembrane helix</keyword>
<dbReference type="PANTHER" id="PTHR11432">
    <property type="entry name" value="NADH DEHYDROGENASE SUBUNIT 1"/>
    <property type="match status" value="1"/>
</dbReference>
<keyword evidence="5 6" id="KW-0520">NAD</keyword>
<sequence length="364" mass="40936">METLLAFALYLAFVLLNVLIAFYAERKIAAFIQDRMGPTEVGPYGLLQPVADLLKFLQKEDIVPRAADKWLFRIAPFLIFPAVFTGFAVIPIVPRIEHAPLQTGLLFLLAIVSLDVIGILMAGWASNNKFSLFGAMRSAAQMVSYEVPLTMSLLSVVVLYQNLDLGFIAQMQGSEAPLPLYWLGLDALAVDLRSYGGILTWNIVRFPFLLVPFLVFYVTSLAECNRAPFDIPEGESEIIGGYHTEYSGFRFAIFFLAEYGMMILVSLLSVTLFFGGWHTPLPNIGFLRLNDWTAAGTSVAGTLWAVVWLSLKMLLLVFFQIVMRWTYPRLRVDQLMSLCWKVLLPIALVSLFFCTLWRLCMVLV</sequence>
<dbReference type="GO" id="GO:0005886">
    <property type="term" value="C:plasma membrane"/>
    <property type="evidence" value="ECO:0007669"/>
    <property type="project" value="UniProtKB-SubCell"/>
</dbReference>
<evidence type="ECO:0000256" key="2">
    <source>
        <dbReference type="ARBA" id="ARBA00022692"/>
    </source>
</evidence>
<gene>
    <name evidence="5" type="primary">nuoH</name>
    <name evidence="7" type="ORF">FHS56_001432</name>
</gene>
<dbReference type="GO" id="GO:0003954">
    <property type="term" value="F:NADH dehydrogenase activity"/>
    <property type="evidence" value="ECO:0007669"/>
    <property type="project" value="TreeGrafter"/>
</dbReference>
<feature type="transmembrane region" description="Helical" evidence="5">
    <location>
        <begin position="251"/>
        <end position="274"/>
    </location>
</feature>
<dbReference type="HAMAP" id="MF_01350">
    <property type="entry name" value="NDH1_NuoH"/>
    <property type="match status" value="1"/>
</dbReference>
<comment type="similarity">
    <text evidence="5 6">Belongs to the complex I subunit 1 family.</text>
</comment>
<keyword evidence="2 5" id="KW-0812">Transmembrane</keyword>
<comment type="subunit">
    <text evidence="5">NDH-1 is composed of 14 different subunits. Subunits NuoA, H, J, K, L, M, N constitute the membrane sector of the complex.</text>
</comment>
<feature type="transmembrane region" description="Helical" evidence="5">
    <location>
        <begin position="145"/>
        <end position="163"/>
    </location>
</feature>
<keyword evidence="5" id="KW-0830">Ubiquinone</keyword>
<evidence type="ECO:0000313" key="7">
    <source>
        <dbReference type="EMBL" id="NIK73919.1"/>
    </source>
</evidence>
<dbReference type="GO" id="GO:0009060">
    <property type="term" value="P:aerobic respiration"/>
    <property type="evidence" value="ECO:0007669"/>
    <property type="project" value="TreeGrafter"/>
</dbReference>
<reference evidence="7 8" key="1">
    <citation type="submission" date="2020-03" db="EMBL/GenBank/DDBJ databases">
        <title>Genomic Encyclopedia of Type Strains, Phase IV (KMG-IV): sequencing the most valuable type-strain genomes for metagenomic binning, comparative biology and taxonomic classification.</title>
        <authorList>
            <person name="Goeker M."/>
        </authorList>
    </citation>
    <scope>NUCLEOTIDE SEQUENCE [LARGE SCALE GENOMIC DNA]</scope>
    <source>
        <strain evidence="7 8">DSM 5718</strain>
    </source>
</reference>
<feature type="transmembrane region" description="Helical" evidence="5">
    <location>
        <begin position="198"/>
        <end position="218"/>
    </location>
</feature>
<evidence type="ECO:0000256" key="4">
    <source>
        <dbReference type="ARBA" id="ARBA00023136"/>
    </source>
</evidence>
<dbReference type="GO" id="GO:0016655">
    <property type="term" value="F:oxidoreductase activity, acting on NAD(P)H, quinone or similar compound as acceptor"/>
    <property type="evidence" value="ECO:0007669"/>
    <property type="project" value="UniProtKB-UniRule"/>
</dbReference>
<evidence type="ECO:0000256" key="3">
    <source>
        <dbReference type="ARBA" id="ARBA00022989"/>
    </source>
</evidence>
<comment type="caution">
    <text evidence="7">The sequence shown here is derived from an EMBL/GenBank/DDBJ whole genome shotgun (WGS) entry which is preliminary data.</text>
</comment>
<evidence type="ECO:0000256" key="1">
    <source>
        <dbReference type="ARBA" id="ARBA00004141"/>
    </source>
</evidence>
<dbReference type="RefSeq" id="WP_166919173.1">
    <property type="nucleotide sequence ID" value="NZ_JAASRN010000002.1"/>
</dbReference>